<dbReference type="PROSITE" id="PS51318">
    <property type="entry name" value="TAT"/>
    <property type="match status" value="1"/>
</dbReference>
<protein>
    <recommendedName>
        <fullName evidence="4">Thioredoxin domain-containing protein</fullName>
    </recommendedName>
</protein>
<dbReference type="EMBL" id="OVTA01000047">
    <property type="protein sequence ID" value="SPS01682.1"/>
    <property type="molecule type" value="Genomic_DNA"/>
</dbReference>
<evidence type="ECO:0000313" key="3">
    <source>
        <dbReference type="Proteomes" id="UP000256805"/>
    </source>
</evidence>
<evidence type="ECO:0000256" key="1">
    <source>
        <dbReference type="SAM" id="SignalP"/>
    </source>
</evidence>
<sequence>MMRSRRQLLAAAAAATVTACALMLGTANAAGQAADRVAVFESANAAGIAASQRGKPFVLVVWSLDCIYCKRNFDALGRLRAKYPDLRVVTLATDNAEHLPQLRQVLARVSLTRNAWVFGHEPQERLRYAVDPDWMGEMPRTYFYRADGQRQGVSGVISEGDWAKHLRWAGIAG</sequence>
<feature type="signal peptide" evidence="1">
    <location>
        <begin position="1"/>
        <end position="29"/>
    </location>
</feature>
<keyword evidence="1" id="KW-0732">Signal</keyword>
<dbReference type="RefSeq" id="WP_116384350.1">
    <property type="nucleotide sequence ID" value="NZ_LS483234.1"/>
</dbReference>
<dbReference type="AlphaFoldDB" id="A0A375JAA1"/>
<dbReference type="Proteomes" id="UP000256805">
    <property type="component" value="Unassembled WGS sequence"/>
</dbReference>
<evidence type="ECO:0000313" key="2">
    <source>
        <dbReference type="EMBL" id="SPS01682.1"/>
    </source>
</evidence>
<dbReference type="PROSITE" id="PS51257">
    <property type="entry name" value="PROKAR_LIPOPROTEIN"/>
    <property type="match status" value="1"/>
</dbReference>
<dbReference type="Gene3D" id="3.40.30.10">
    <property type="entry name" value="Glutaredoxin"/>
    <property type="match status" value="1"/>
</dbReference>
<proteinExistence type="predicted"/>
<organism evidence="2 3">
    <name type="scientific">Cupriavidus taiwanensis</name>
    <dbReference type="NCBI Taxonomy" id="164546"/>
    <lineage>
        <taxon>Bacteria</taxon>
        <taxon>Pseudomonadati</taxon>
        <taxon>Pseudomonadota</taxon>
        <taxon>Betaproteobacteria</taxon>
        <taxon>Burkholderiales</taxon>
        <taxon>Burkholderiaceae</taxon>
        <taxon>Cupriavidus</taxon>
    </lineage>
</organism>
<gene>
    <name evidence="2" type="ORF">CBM2634_B60098</name>
</gene>
<feature type="chain" id="PRO_5016698529" description="Thioredoxin domain-containing protein" evidence="1">
    <location>
        <begin position="30"/>
        <end position="173"/>
    </location>
</feature>
<dbReference type="SUPFAM" id="SSF52833">
    <property type="entry name" value="Thioredoxin-like"/>
    <property type="match status" value="1"/>
</dbReference>
<reference evidence="2 3" key="1">
    <citation type="submission" date="2018-01" db="EMBL/GenBank/DDBJ databases">
        <authorList>
            <person name="Gaut B.S."/>
            <person name="Morton B.R."/>
            <person name="Clegg M.T."/>
            <person name="Duvall M.R."/>
        </authorList>
    </citation>
    <scope>NUCLEOTIDE SEQUENCE [LARGE SCALE GENOMIC DNA]</scope>
    <source>
        <strain evidence="2">Cupriavidus taiwanensis cmp 52</strain>
    </source>
</reference>
<dbReference type="InterPro" id="IPR006311">
    <property type="entry name" value="TAT_signal"/>
</dbReference>
<name>A0A375JAA1_9BURK</name>
<accession>A0A375JAA1</accession>
<dbReference type="InterPro" id="IPR036249">
    <property type="entry name" value="Thioredoxin-like_sf"/>
</dbReference>
<evidence type="ECO:0008006" key="4">
    <source>
        <dbReference type="Google" id="ProtNLM"/>
    </source>
</evidence>